<dbReference type="OrthoDB" id="1634048at2"/>
<dbReference type="InterPro" id="IPR027417">
    <property type="entry name" value="P-loop_NTPase"/>
</dbReference>
<feature type="region of interest" description="Disordered" evidence="1">
    <location>
        <begin position="947"/>
        <end position="984"/>
    </location>
</feature>
<dbReference type="SUPFAM" id="SSF52540">
    <property type="entry name" value="P-loop containing nucleoside triphosphate hydrolases"/>
    <property type="match status" value="2"/>
</dbReference>
<evidence type="ECO:0000313" key="4">
    <source>
        <dbReference type="EMBL" id="EXF90883.1"/>
    </source>
</evidence>
<dbReference type="GO" id="GO:0005524">
    <property type="term" value="F:ATP binding"/>
    <property type="evidence" value="ECO:0007669"/>
    <property type="project" value="InterPro"/>
</dbReference>
<feature type="compositionally biased region" description="Basic and acidic residues" evidence="1">
    <location>
        <begin position="398"/>
        <end position="412"/>
    </location>
</feature>
<dbReference type="Pfam" id="PF01443">
    <property type="entry name" value="Viral_helicase1"/>
    <property type="match status" value="1"/>
</dbReference>
<geneLocation type="plasmid" evidence="4">
    <name>unnamed1</name>
</geneLocation>
<dbReference type="InterPro" id="IPR014059">
    <property type="entry name" value="TraI/TrwC_relax"/>
</dbReference>
<sequence length="984" mass="108405">MLDITTISRQSLGKVVSYYADGADDYYAKDGGAMQWQGAGAEALGLSGEVEQARFRELLDGRISDSTKLMRTVKEADGKVVSKERLGYDLTFSAPKGVSLQALVHGDASIIEAHDKAVAAAIREAERLSQARITVNKKTGTENTNNLVVAKFRHETSRALDPDLHTHAFVLNMTQRSDGEWRALKNDGVFNSSMFLGNVYKAELARELEKAGFQLRYERNGTFDLAHFSDEQIREFSSRSQQIEAALAAKGLDRSTASYAEKNQAALATRDKKQGGIDREELRQVWLERSRALGIDYHSREWAGVGADAQGGRERNSAATPQIEKPLEYRADQVIEFAIKSLTERQAVIGQKELMDTALRHGYGALTIDDVRAGIERRAASGHLIREEPLYASQNPADGKKGKAAEKARQEAPQLSRKEWVANLVRAGKSRSEAARLVDEGIRTGRLRQGENRFTTHIAQKREREVLQIERMGRGTVEPRISKEAAEAFLADRGLKAEQQASVMRIARTQNQFIGVQGFAGVGKSYMTVAAKDLLEANGYRVTSLAPYGSQVKALQAEGLEARTLQSFLKARDKKIDSNTVVFIDEAGVIPARQMHEAMKTIEAAGARVVFLGDVSQTKAIEAGKPFEQLMKAGMETSRLTDIQRQKDPQLLEAVKLAAEGKAKQSLPLVNEIHEIKEDGARYQAIVDAYASMPKAERDQALIITGTNASRIEINEGVREALGLKGQGAEYPLLNRLDTTQAERRHSKYYGKGSIVVPEVDYKNGLQRGVQYVVLDTGPGNKLTVRGPEGETLQFTPARCTKLSVYSVERTELAPGDQVKITRNDAEKDLANGDRFVVKEIHSDRVVLEGDKGRQVELDTASAMFVGLAYASTVHSAQGLTCDKVLINLETQSRTTAKDVYYVAISRARHAAEIFTDNRQKLGAAISRLNAKAGALDIKQLQRHALERKGHDQAGKQKDAAQKQQQGQQLPTKQPKEKGRAFGL</sequence>
<dbReference type="InterPro" id="IPR014862">
    <property type="entry name" value="TrwC"/>
</dbReference>
<dbReference type="eggNOG" id="COG0507">
    <property type="taxonomic scope" value="Bacteria"/>
</dbReference>
<keyword evidence="4" id="KW-0614">Plasmid</keyword>
<dbReference type="Pfam" id="PF08751">
    <property type="entry name" value="TrwC"/>
    <property type="match status" value="1"/>
</dbReference>
<feature type="domain" description="TrwC relaxase" evidence="3">
    <location>
        <begin position="14"/>
        <end position="292"/>
    </location>
</feature>
<organism evidence="4 5">
    <name type="scientific">Pseudomonas fluorescens HK44</name>
    <dbReference type="NCBI Taxonomy" id="1042209"/>
    <lineage>
        <taxon>Bacteria</taxon>
        <taxon>Pseudomonadati</taxon>
        <taxon>Pseudomonadota</taxon>
        <taxon>Gammaproteobacteria</taxon>
        <taxon>Pseudomonadales</taxon>
        <taxon>Pseudomonadaceae</taxon>
        <taxon>Pseudomonas</taxon>
    </lineage>
</organism>
<dbReference type="SUPFAM" id="SSF55464">
    <property type="entry name" value="Origin of replication-binding domain, RBD-like"/>
    <property type="match status" value="1"/>
</dbReference>
<dbReference type="NCBIfam" id="TIGR02686">
    <property type="entry name" value="relax_trwC"/>
    <property type="match status" value="1"/>
</dbReference>
<evidence type="ECO:0000259" key="3">
    <source>
        <dbReference type="Pfam" id="PF08751"/>
    </source>
</evidence>
<evidence type="ECO:0000313" key="5">
    <source>
        <dbReference type="Proteomes" id="UP000022611"/>
    </source>
</evidence>
<feature type="region of interest" description="Disordered" evidence="1">
    <location>
        <begin position="388"/>
        <end position="412"/>
    </location>
</feature>
<dbReference type="Gene3D" id="2.30.30.940">
    <property type="match status" value="1"/>
</dbReference>
<name>A0A010SHV5_PSEFL</name>
<protein>
    <recommendedName>
        <fullName evidence="6">Conjugative relaxase</fullName>
    </recommendedName>
</protein>
<feature type="compositionally biased region" description="Basic and acidic residues" evidence="1">
    <location>
        <begin position="947"/>
        <end position="961"/>
    </location>
</feature>
<dbReference type="InterPro" id="IPR027351">
    <property type="entry name" value="(+)RNA_virus_helicase_core_dom"/>
</dbReference>
<evidence type="ECO:0000256" key="1">
    <source>
        <dbReference type="SAM" id="MobiDB-lite"/>
    </source>
</evidence>
<reference evidence="4 5" key="1">
    <citation type="journal article" date="2011" name="J. Bacteriol.">
        <title>Draft genome sequence of the polycyclic aromatic hydrocarbon-degrading, genetically engineered bioluminescent bioreporter Pseudomonas fluorescens HK44.</title>
        <authorList>
            <person name="Chauhan A."/>
            <person name="Layton A.C."/>
            <person name="Williams D.E."/>
            <person name="Smartt A.E."/>
            <person name="Ripp S."/>
            <person name="Karpinets T.V."/>
            <person name="Brown S.D."/>
            <person name="Sayler G.S."/>
        </authorList>
    </citation>
    <scope>NUCLEOTIDE SEQUENCE [LARGE SCALE GENOMIC DNA]</scope>
    <source>
        <strain evidence="4 5">HK44</strain>
        <plasmid evidence="4">unnamed1</plasmid>
    </source>
</reference>
<gene>
    <name evidence="4" type="ORF">HK44_029820</name>
</gene>
<feature type="domain" description="(+)RNA virus helicase C-terminal" evidence="2">
    <location>
        <begin position="852"/>
        <end position="916"/>
    </location>
</feature>
<dbReference type="HOGENOM" id="CLU_001748_0_1_6"/>
<comment type="caution">
    <text evidence="4">The sequence shown here is derived from an EMBL/GenBank/DDBJ whole genome shotgun (WGS) entry which is preliminary data.</text>
</comment>
<accession>A0A010SHV5</accession>
<dbReference type="PATRIC" id="fig|1042209.11.peg.146"/>
<dbReference type="Pfam" id="PF13604">
    <property type="entry name" value="AAA_30"/>
    <property type="match status" value="1"/>
</dbReference>
<evidence type="ECO:0000259" key="2">
    <source>
        <dbReference type="Pfam" id="PF01443"/>
    </source>
</evidence>
<dbReference type="Proteomes" id="UP000022611">
    <property type="component" value="Unassembled WGS sequence"/>
</dbReference>
<dbReference type="RefSeq" id="WP_019692571.1">
    <property type="nucleotide sequence ID" value="NZ_AFOY02000032.1"/>
</dbReference>
<dbReference type="CDD" id="cd18809">
    <property type="entry name" value="SF1_C_RecD"/>
    <property type="match status" value="1"/>
</dbReference>
<feature type="compositionally biased region" description="Basic and acidic residues" evidence="1">
    <location>
        <begin position="974"/>
        <end position="984"/>
    </location>
</feature>
<dbReference type="Gene3D" id="3.40.50.300">
    <property type="entry name" value="P-loop containing nucleotide triphosphate hydrolases"/>
    <property type="match status" value="2"/>
</dbReference>
<proteinExistence type="predicted"/>
<dbReference type="EMBL" id="AFOY02000032">
    <property type="protein sequence ID" value="EXF90883.1"/>
    <property type="molecule type" value="Genomic_DNA"/>
</dbReference>
<dbReference type="NCBIfam" id="NF041492">
    <property type="entry name" value="MobF"/>
    <property type="match status" value="1"/>
</dbReference>
<dbReference type="AlphaFoldDB" id="A0A010SHV5"/>
<evidence type="ECO:0008006" key="6">
    <source>
        <dbReference type="Google" id="ProtNLM"/>
    </source>
</evidence>